<keyword evidence="11" id="KW-1185">Reference proteome</keyword>
<protein>
    <recommendedName>
        <fullName evidence="9">Nuclear condensin complex subunit 3 C-terminal domain-containing protein</fullName>
    </recommendedName>
</protein>
<comment type="subcellular location">
    <subcellularLocation>
        <location evidence="1">Chromosome</location>
    </subcellularLocation>
</comment>
<dbReference type="SUPFAM" id="SSF48371">
    <property type="entry name" value="ARM repeat"/>
    <property type="match status" value="1"/>
</dbReference>
<keyword evidence="3" id="KW-0132">Cell division</keyword>
<dbReference type="Pfam" id="PF12719">
    <property type="entry name" value="Cnd3"/>
    <property type="match status" value="1"/>
</dbReference>
<keyword evidence="6" id="KW-0131">Cell cycle</keyword>
<dbReference type="InterPro" id="IPR027165">
    <property type="entry name" value="CND3"/>
</dbReference>
<feature type="domain" description="Nuclear condensin complex subunit 3 C-terminal" evidence="9">
    <location>
        <begin position="68"/>
        <end position="367"/>
    </location>
</feature>
<feature type="coiled-coil region" evidence="7">
    <location>
        <begin position="20"/>
        <end position="54"/>
    </location>
</feature>
<feature type="non-terminal residue" evidence="10">
    <location>
        <position position="506"/>
    </location>
</feature>
<organism evidence="10 11">
    <name type="scientific">Saguinus oedipus</name>
    <name type="common">Cotton-top tamarin</name>
    <name type="synonym">Oedipomidas oedipus</name>
    <dbReference type="NCBI Taxonomy" id="9490"/>
    <lineage>
        <taxon>Eukaryota</taxon>
        <taxon>Metazoa</taxon>
        <taxon>Chordata</taxon>
        <taxon>Craniata</taxon>
        <taxon>Vertebrata</taxon>
        <taxon>Euteleostomi</taxon>
        <taxon>Mammalia</taxon>
        <taxon>Eutheria</taxon>
        <taxon>Euarchontoglires</taxon>
        <taxon>Primates</taxon>
        <taxon>Haplorrhini</taxon>
        <taxon>Platyrrhini</taxon>
        <taxon>Cebidae</taxon>
        <taxon>Callitrichinae</taxon>
        <taxon>Saguinus</taxon>
    </lineage>
</organism>
<evidence type="ECO:0000256" key="6">
    <source>
        <dbReference type="ARBA" id="ARBA00023306"/>
    </source>
</evidence>
<dbReference type="PANTHER" id="PTHR14418">
    <property type="entry name" value="CONDENSIN COMPLEX SUBUNIT 3-RELATED"/>
    <property type="match status" value="1"/>
</dbReference>
<feature type="compositionally biased region" description="Basic and acidic residues" evidence="8">
    <location>
        <begin position="482"/>
        <end position="496"/>
    </location>
</feature>
<comment type="caution">
    <text evidence="10">The sequence shown here is derived from an EMBL/GenBank/DDBJ whole genome shotgun (WGS) entry which is preliminary data.</text>
</comment>
<keyword evidence="5" id="KW-0226">DNA condensation</keyword>
<dbReference type="Proteomes" id="UP001266305">
    <property type="component" value="Unassembled WGS sequence"/>
</dbReference>
<evidence type="ECO:0000256" key="4">
    <source>
        <dbReference type="ARBA" id="ARBA00022776"/>
    </source>
</evidence>
<evidence type="ECO:0000256" key="3">
    <source>
        <dbReference type="ARBA" id="ARBA00022618"/>
    </source>
</evidence>
<evidence type="ECO:0000259" key="9">
    <source>
        <dbReference type="Pfam" id="PF12719"/>
    </source>
</evidence>
<sequence>MAEIKVKFIEAKEALENCIALQDFNRASELKEEIKALEDARKNLLKETEQLEIKEVHIEKNDAKTLQKCLILCYELLKQMSISTGISATVNGIIESLILPGIISVHPVVRNLAVLCLGCCGLQNKDFASKHFVLLLQVLQIDDVTIKISALKAIFDQLMTFGIEPFKTKIKTLHCEGTEINSDDEQESKEVEETATAKNVLKLLSDFLDSEVSELRTGAAEGLAKLMFSGLLVSSRILSRLILLWYNPVTEEDVRLRHCLGVFFPMFAYASRTNQDCFEEAFLPTLQTLANAPASSPLAEVDITNVAELLVDLTRPSRLNPQAKTSQDYQALTVHDNLAMKICNEILTSPCSPELRVHTKALSSLELSSHLAKDLLVLLNEILEQVKDRTCLRTLEKIKIHLEKENKDFGDQAEAAQDASLTITIFQNEDEKNKEVYMTPLRGVKTTQASKSTQQKTNRGLRKVTVSARTNRRRQTAEADSESDHEVPEPESEMKMRLPRRAKTAA</sequence>
<gene>
    <name evidence="10" type="ORF">P7K49_029109</name>
</gene>
<evidence type="ECO:0000256" key="2">
    <source>
        <dbReference type="ARBA" id="ARBA00022454"/>
    </source>
</evidence>
<evidence type="ECO:0000256" key="1">
    <source>
        <dbReference type="ARBA" id="ARBA00004286"/>
    </source>
</evidence>
<evidence type="ECO:0000313" key="11">
    <source>
        <dbReference type="Proteomes" id="UP001266305"/>
    </source>
</evidence>
<keyword evidence="4" id="KW-0498">Mitosis</keyword>
<keyword evidence="2" id="KW-0158">Chromosome</keyword>
<accession>A0ABQ9U6A5</accession>
<proteinExistence type="predicted"/>
<dbReference type="PANTHER" id="PTHR14418:SF5">
    <property type="entry name" value="CONDENSIN COMPLEX SUBUNIT 3"/>
    <property type="match status" value="1"/>
</dbReference>
<name>A0ABQ9U6A5_SAGOE</name>
<evidence type="ECO:0000313" key="10">
    <source>
        <dbReference type="EMBL" id="KAK2092581.1"/>
    </source>
</evidence>
<feature type="region of interest" description="Disordered" evidence="8">
    <location>
        <begin position="444"/>
        <end position="506"/>
    </location>
</feature>
<feature type="compositionally biased region" description="Basic residues" evidence="8">
    <location>
        <begin position="497"/>
        <end position="506"/>
    </location>
</feature>
<feature type="compositionally biased region" description="Low complexity" evidence="8">
    <location>
        <begin position="445"/>
        <end position="457"/>
    </location>
</feature>
<keyword evidence="7" id="KW-0175">Coiled coil</keyword>
<dbReference type="InterPro" id="IPR025977">
    <property type="entry name" value="Cnd3_C"/>
</dbReference>
<reference evidence="10 11" key="1">
    <citation type="submission" date="2023-05" db="EMBL/GenBank/DDBJ databases">
        <title>B98-5 Cell Line De Novo Hybrid Assembly: An Optical Mapping Approach.</title>
        <authorList>
            <person name="Kananen K."/>
            <person name="Auerbach J.A."/>
            <person name="Kautto E."/>
            <person name="Blachly J.S."/>
        </authorList>
    </citation>
    <scope>NUCLEOTIDE SEQUENCE [LARGE SCALE GENOMIC DNA]</scope>
    <source>
        <strain evidence="10">B95-8</strain>
        <tissue evidence="10">Cell line</tissue>
    </source>
</reference>
<evidence type="ECO:0000256" key="7">
    <source>
        <dbReference type="SAM" id="Coils"/>
    </source>
</evidence>
<dbReference type="InterPro" id="IPR016024">
    <property type="entry name" value="ARM-type_fold"/>
</dbReference>
<evidence type="ECO:0000256" key="8">
    <source>
        <dbReference type="SAM" id="MobiDB-lite"/>
    </source>
</evidence>
<dbReference type="EMBL" id="JASSZA010000015">
    <property type="protein sequence ID" value="KAK2092581.1"/>
    <property type="molecule type" value="Genomic_DNA"/>
</dbReference>
<evidence type="ECO:0000256" key="5">
    <source>
        <dbReference type="ARBA" id="ARBA00023067"/>
    </source>
</evidence>